<protein>
    <submittedName>
        <fullName evidence="2">Uncharacterized protein</fullName>
    </submittedName>
</protein>
<feature type="compositionally biased region" description="Pro residues" evidence="1">
    <location>
        <begin position="81"/>
        <end position="90"/>
    </location>
</feature>
<dbReference type="InterPro" id="IPR006311">
    <property type="entry name" value="TAT_signal"/>
</dbReference>
<evidence type="ECO:0000256" key="1">
    <source>
        <dbReference type="SAM" id="MobiDB-lite"/>
    </source>
</evidence>
<keyword evidence="3" id="KW-1185">Reference proteome</keyword>
<evidence type="ECO:0000313" key="3">
    <source>
        <dbReference type="Proteomes" id="UP001494902"/>
    </source>
</evidence>
<name>A0ABV1KLJ0_9PSEU</name>
<proteinExistence type="predicted"/>
<reference evidence="2 3" key="1">
    <citation type="submission" date="2024-03" db="EMBL/GenBank/DDBJ databases">
        <title>Draft genome sequence of Pseudonocardia nematodicida JCM 31783.</title>
        <authorList>
            <person name="Butdee W."/>
            <person name="Duangmal K."/>
        </authorList>
    </citation>
    <scope>NUCLEOTIDE SEQUENCE [LARGE SCALE GENOMIC DNA]</scope>
    <source>
        <strain evidence="2 3">JCM 31783</strain>
    </source>
</reference>
<dbReference type="PROSITE" id="PS51318">
    <property type="entry name" value="TAT"/>
    <property type="match status" value="1"/>
</dbReference>
<dbReference type="EMBL" id="JBEDNQ010000015">
    <property type="protein sequence ID" value="MEQ3554602.1"/>
    <property type="molecule type" value="Genomic_DNA"/>
</dbReference>
<sequence>MMDGTRRRLLALGTPLVLGVTLGVAAQMEVAPGPGAPAGPSGTVSTPVRATAVTGATMVELPRSATPATPVEQARTGSAPAPEPSPAGSG</sequence>
<accession>A0ABV1KLJ0</accession>
<feature type="region of interest" description="Disordered" evidence="1">
    <location>
        <begin position="58"/>
        <end position="90"/>
    </location>
</feature>
<dbReference type="RefSeq" id="WP_349301672.1">
    <property type="nucleotide sequence ID" value="NZ_JBEDNQ010000015.1"/>
</dbReference>
<gene>
    <name evidence="2" type="ORF">WIS52_29400</name>
</gene>
<comment type="caution">
    <text evidence="2">The sequence shown here is derived from an EMBL/GenBank/DDBJ whole genome shotgun (WGS) entry which is preliminary data.</text>
</comment>
<dbReference type="Proteomes" id="UP001494902">
    <property type="component" value="Unassembled WGS sequence"/>
</dbReference>
<evidence type="ECO:0000313" key="2">
    <source>
        <dbReference type="EMBL" id="MEQ3554602.1"/>
    </source>
</evidence>
<organism evidence="2 3">
    <name type="scientific">Pseudonocardia nematodicida</name>
    <dbReference type="NCBI Taxonomy" id="1206997"/>
    <lineage>
        <taxon>Bacteria</taxon>
        <taxon>Bacillati</taxon>
        <taxon>Actinomycetota</taxon>
        <taxon>Actinomycetes</taxon>
        <taxon>Pseudonocardiales</taxon>
        <taxon>Pseudonocardiaceae</taxon>
        <taxon>Pseudonocardia</taxon>
    </lineage>
</organism>